<reference evidence="1" key="1">
    <citation type="journal article" date="2015" name="J. Biol. Chem.">
        <title>The biosynthesis of capuramycin-type antibiotics: identification of the A-102395 biosynthetic gene cluster, mechanism of self-resistance, and formation of uridine-5'-carboxamide.</title>
        <authorList>
            <person name="Cai W."/>
            <person name="Goswami A."/>
            <person name="Yang Z."/>
            <person name="Liu X."/>
            <person name="Green K.D."/>
            <person name="Barnard-Britson S."/>
            <person name="Baba S."/>
            <person name="Funabashi M."/>
            <person name="Nonaka K."/>
            <person name="Sunkara M."/>
            <person name="Morris A.J."/>
            <person name="Spork A.P."/>
            <person name="Ducho C."/>
            <person name="Garneau-Tsodikova S."/>
            <person name="Thorson J.S."/>
            <person name="Van Lanen S.G."/>
        </authorList>
    </citation>
    <scope>NUCLEOTIDE SEQUENCE</scope>
    <source>
        <strain evidence="1">SANK 60206</strain>
    </source>
</reference>
<evidence type="ECO:0008006" key="2">
    <source>
        <dbReference type="Google" id="ProtNLM"/>
    </source>
</evidence>
<accession>A0A0E3USD9</accession>
<dbReference type="EMBL" id="KP995196">
    <property type="protein sequence ID" value="AKC92681.1"/>
    <property type="molecule type" value="Genomic_DNA"/>
</dbReference>
<dbReference type="Gene3D" id="3.30.559.30">
    <property type="entry name" value="Nonribosomal peptide synthetase, condensation domain"/>
    <property type="match status" value="1"/>
</dbReference>
<dbReference type="SUPFAM" id="SSF52777">
    <property type="entry name" value="CoA-dependent acyltransferases"/>
    <property type="match status" value="2"/>
</dbReference>
<dbReference type="Gene3D" id="3.30.559.10">
    <property type="entry name" value="Chloramphenicol acetyltransferase-like domain"/>
    <property type="match status" value="1"/>
</dbReference>
<name>A0A0E3USD9_9PSEU</name>
<dbReference type="InterPro" id="IPR023213">
    <property type="entry name" value="CAT-like_dom_sf"/>
</dbReference>
<organism evidence="1">
    <name type="scientific">Amycolatopsis sp. SANK 60206</name>
    <dbReference type="NCBI Taxonomy" id="1642649"/>
    <lineage>
        <taxon>Bacteria</taxon>
        <taxon>Bacillati</taxon>
        <taxon>Actinomycetota</taxon>
        <taxon>Actinomycetes</taxon>
        <taxon>Pseudonocardiales</taxon>
        <taxon>Pseudonocardiaceae</taxon>
        <taxon>Amycolatopsis</taxon>
    </lineage>
</organism>
<sequence>MPIISVSGQRTGEGPLTWGQRAQLRIVLMLGDEAPESNLASMGLLPAGIDVRTALAWIGTLVSAFDSMRTRIVPDSGDWAQVLDGSAEFHVTLVAASATDAAQVAAAERVRLKRTMFRLDERLVRFSLVVDGNRALALVWAASHLVTDLWGRRALDAVAYTPGGEFDPGIQPLERLAFEQSPTGIDLSKRAITHYRRQLELTGSDPFPAVRAPRDGFRFWYGTWSSAAMATGMEEQAVANSTTTASVLRAAINSALAEEAGRDRLTMTIVAANRLDPPTRAAVGSFTQLVPTTIGRAAWPAQVSRAAMANLQALQRGSFDPLALDDLEAELGTAAPDITMTLNDMRLPAVADPTADGRSSPGRLDWTGHNNAGASTYYLWVGGDRTMLTAQVMVDSTRLSLDQAECILSRAEARLASSAA</sequence>
<protein>
    <recommendedName>
        <fullName evidence="2">Condensation domain-containing protein</fullName>
    </recommendedName>
</protein>
<evidence type="ECO:0000313" key="1">
    <source>
        <dbReference type="EMBL" id="AKC92681.1"/>
    </source>
</evidence>
<proteinExistence type="predicted"/>
<dbReference type="AlphaFoldDB" id="A0A0E3USD9"/>